<protein>
    <recommendedName>
        <fullName evidence="7">TRAP transporter large permease protein</fullName>
    </recommendedName>
</protein>
<keyword evidence="3 7" id="KW-0997">Cell inner membrane</keyword>
<keyword evidence="4 7" id="KW-0812">Transmembrane</keyword>
<comment type="caution">
    <text evidence="9">The sequence shown here is derived from an EMBL/GenBank/DDBJ whole genome shotgun (WGS) entry which is preliminary data.</text>
</comment>
<evidence type="ECO:0000256" key="5">
    <source>
        <dbReference type="ARBA" id="ARBA00022989"/>
    </source>
</evidence>
<reference evidence="9 10" key="1">
    <citation type="submission" date="2013-08" db="EMBL/GenBank/DDBJ databases">
        <title>The genome sequence of Skermanella stibiiresistens.</title>
        <authorList>
            <person name="Zhu W."/>
            <person name="Wang G."/>
        </authorList>
    </citation>
    <scope>NUCLEOTIDE SEQUENCE [LARGE SCALE GENOMIC DNA]</scope>
    <source>
        <strain evidence="9 10">SB22</strain>
    </source>
</reference>
<evidence type="ECO:0000256" key="2">
    <source>
        <dbReference type="ARBA" id="ARBA00022475"/>
    </source>
</evidence>
<dbReference type="InterPro" id="IPR010656">
    <property type="entry name" value="DctM"/>
</dbReference>
<dbReference type="PIRSF" id="PIRSF006066">
    <property type="entry name" value="HI0050"/>
    <property type="match status" value="1"/>
</dbReference>
<dbReference type="Proteomes" id="UP000019486">
    <property type="component" value="Unassembled WGS sequence"/>
</dbReference>
<comment type="subunit">
    <text evidence="7">The complex comprises the extracytoplasmic solute receptor protein and the two transmembrane proteins.</text>
</comment>
<feature type="transmembrane region" description="Helical" evidence="7">
    <location>
        <begin position="397"/>
        <end position="420"/>
    </location>
</feature>
<keyword evidence="10" id="KW-1185">Reference proteome</keyword>
<proteinExistence type="inferred from homology"/>
<dbReference type="AlphaFoldDB" id="W9GXV1"/>
<comment type="similarity">
    <text evidence="7">Belongs to the TRAP transporter large permease family.</text>
</comment>
<dbReference type="GO" id="GO:0022857">
    <property type="term" value="F:transmembrane transporter activity"/>
    <property type="evidence" value="ECO:0007669"/>
    <property type="project" value="UniProtKB-UniRule"/>
</dbReference>
<dbReference type="RefSeq" id="WP_037456752.1">
    <property type="nucleotide sequence ID" value="NZ_AVFL01000017.1"/>
</dbReference>
<dbReference type="PANTHER" id="PTHR33362:SF2">
    <property type="entry name" value="TRAP TRANSPORTER LARGE PERMEASE PROTEIN"/>
    <property type="match status" value="1"/>
</dbReference>
<comment type="caution">
    <text evidence="7">Lacks conserved residue(s) required for the propagation of feature annotation.</text>
</comment>
<evidence type="ECO:0000256" key="7">
    <source>
        <dbReference type="RuleBase" id="RU369079"/>
    </source>
</evidence>
<evidence type="ECO:0000259" key="8">
    <source>
        <dbReference type="Pfam" id="PF06808"/>
    </source>
</evidence>
<evidence type="ECO:0000256" key="3">
    <source>
        <dbReference type="ARBA" id="ARBA00022519"/>
    </source>
</evidence>
<comment type="function">
    <text evidence="7">Part of the tripartite ATP-independent periplasmic (TRAP) transport system.</text>
</comment>
<dbReference type="Pfam" id="PF06808">
    <property type="entry name" value="DctM"/>
    <property type="match status" value="1"/>
</dbReference>
<dbReference type="NCBIfam" id="TIGR00786">
    <property type="entry name" value="dctM"/>
    <property type="match status" value="1"/>
</dbReference>
<name>W9GXV1_9PROT</name>
<feature type="transmembrane region" description="Helical" evidence="7">
    <location>
        <begin position="216"/>
        <end position="235"/>
    </location>
</feature>
<keyword evidence="6 7" id="KW-0472">Membrane</keyword>
<feature type="transmembrane region" description="Helical" evidence="7">
    <location>
        <begin position="170"/>
        <end position="192"/>
    </location>
</feature>
<accession>W9GXV1</accession>
<keyword evidence="2" id="KW-1003">Cell membrane</keyword>
<organism evidence="9 10">
    <name type="scientific">Skermanella stibiiresistens SB22</name>
    <dbReference type="NCBI Taxonomy" id="1385369"/>
    <lineage>
        <taxon>Bacteria</taxon>
        <taxon>Pseudomonadati</taxon>
        <taxon>Pseudomonadota</taxon>
        <taxon>Alphaproteobacteria</taxon>
        <taxon>Rhodospirillales</taxon>
        <taxon>Azospirillaceae</taxon>
        <taxon>Skermanella</taxon>
    </lineage>
</organism>
<dbReference type="InterPro" id="IPR004681">
    <property type="entry name" value="TRAP_DctM"/>
</dbReference>
<feature type="transmembrane region" description="Helical" evidence="7">
    <location>
        <begin position="241"/>
        <end position="259"/>
    </location>
</feature>
<sequence>MSLIGTLSVLLVIGLLLSMPVAFALIMPAMTVVWLMGINLMSVPQQVMSGMDSFTLLAVPFFLLAGDLMTAGGMTTRLLDFTNALVGRFRGGLAMSNVVSATVLAGISGSAVADTSALGKVLIPGMVRAGYGAGFSAALTAAANVVGPIIPPSITFILIGVLTSQSITKLFLAAVIPGFVYSAAMLVMATWISRRRNYPTHAAQSFRQVMTSMRKAVWALLMPLLIIGGIRSGVFNVTECSAVAIFYALFVGLFVYRELNLEKIYGCLVSAGRSTAVVMIVLGGAQVVSWLLAYENIPQTMAELMLSVSDNPLVFLLLVNVLLLFIGTFMENAPALVMLVPVLFPVATTLGIDPAHFSVIMSVNLVIGLITPPVAICTNIAAMIAKVPLRVATAEMMPFFLTAVFVLMLITFFPALSLWLPSVAMGQH</sequence>
<dbReference type="EMBL" id="AVFL01000017">
    <property type="protein sequence ID" value="EWY38609.1"/>
    <property type="molecule type" value="Genomic_DNA"/>
</dbReference>
<feature type="transmembrane region" description="Helical" evidence="7">
    <location>
        <begin position="313"/>
        <end position="330"/>
    </location>
</feature>
<keyword evidence="5 7" id="KW-1133">Transmembrane helix</keyword>
<dbReference type="PATRIC" id="fig|1385369.3.peg.4375"/>
<dbReference type="STRING" id="1385369.N825_12420"/>
<feature type="transmembrane region" description="Helical" evidence="7">
    <location>
        <begin position="48"/>
        <end position="69"/>
    </location>
</feature>
<evidence type="ECO:0000256" key="4">
    <source>
        <dbReference type="ARBA" id="ARBA00022692"/>
    </source>
</evidence>
<evidence type="ECO:0000256" key="6">
    <source>
        <dbReference type="ARBA" id="ARBA00023136"/>
    </source>
</evidence>
<feature type="transmembrane region" description="Helical" evidence="7">
    <location>
        <begin position="271"/>
        <end position="293"/>
    </location>
</feature>
<dbReference type="GO" id="GO:0005886">
    <property type="term" value="C:plasma membrane"/>
    <property type="evidence" value="ECO:0007669"/>
    <property type="project" value="UniProtKB-SubCell"/>
</dbReference>
<feature type="domain" description="TRAP C4-dicarboxylate transport system permease DctM subunit" evidence="8">
    <location>
        <begin position="9"/>
        <end position="416"/>
    </location>
</feature>
<evidence type="ECO:0000256" key="1">
    <source>
        <dbReference type="ARBA" id="ARBA00004429"/>
    </source>
</evidence>
<feature type="transmembrane region" description="Helical" evidence="7">
    <location>
        <begin position="358"/>
        <end position="385"/>
    </location>
</feature>
<evidence type="ECO:0000313" key="10">
    <source>
        <dbReference type="Proteomes" id="UP000019486"/>
    </source>
</evidence>
<comment type="subcellular location">
    <subcellularLocation>
        <location evidence="1 7">Cell inner membrane</location>
        <topology evidence="1 7">Multi-pass membrane protein</topology>
    </subcellularLocation>
</comment>
<evidence type="ECO:0000313" key="9">
    <source>
        <dbReference type="EMBL" id="EWY38609.1"/>
    </source>
</evidence>
<dbReference type="OrthoDB" id="7824289at2"/>
<dbReference type="PANTHER" id="PTHR33362">
    <property type="entry name" value="SIALIC ACID TRAP TRANSPORTER PERMEASE PROTEIN SIAT-RELATED"/>
    <property type="match status" value="1"/>
</dbReference>
<gene>
    <name evidence="9" type="ORF">N825_12420</name>
</gene>
<keyword evidence="7" id="KW-0813">Transport</keyword>